<evidence type="ECO:0000256" key="1">
    <source>
        <dbReference type="ARBA" id="ARBA00006192"/>
    </source>
</evidence>
<feature type="repeat" description="PPR" evidence="5">
    <location>
        <begin position="345"/>
        <end position="379"/>
    </location>
</feature>
<dbReference type="PROSITE" id="PS51375">
    <property type="entry name" value="PPR"/>
    <property type="match status" value="5"/>
</dbReference>
<dbReference type="Gene3D" id="1.25.40.10">
    <property type="entry name" value="Tetratricopeptide repeat domain"/>
    <property type="match status" value="3"/>
</dbReference>
<dbReference type="InterPro" id="IPR011990">
    <property type="entry name" value="TPR-like_helical_dom_sf"/>
</dbReference>
<dbReference type="Pfam" id="PF13041">
    <property type="entry name" value="PPR_2"/>
    <property type="match status" value="1"/>
</dbReference>
<feature type="compositionally biased region" description="Low complexity" evidence="6">
    <location>
        <begin position="35"/>
        <end position="46"/>
    </location>
</feature>
<dbReference type="PANTHER" id="PTHR47447:SF24">
    <property type="entry name" value="PENTATRICOPEPTIDE REPEAT-CONTAINING PROTEIN"/>
    <property type="match status" value="1"/>
</dbReference>
<keyword evidence="2" id="KW-0677">Repeat</keyword>
<gene>
    <name evidence="7" type="ORF">HK097_003470</name>
</gene>
<comment type="function">
    <text evidence="3">Regulates mitochondrial small subunit maturation by controlling 15S rRNA 5'-end processing. Localizes to the 5' precursor of the 15S rRNA in a position that is subsequently occupied by mS47 in the mature yeast mtSSU. Uses structure and sequence-specific RNA recognition, binding to a single-stranded region of the precursor and specifically recognizing bases -6 to -1. The exchange of Ccm1 for mS47 is coupled to the irreversible removal of precursor rRNA that is accompanied by conformational changes of the mitoribosomal proteins uS5m and mS26. These conformational changes signal completion of 5'-end rRNA processing through protection of the mature 5'-end of the 15S rRNA and stabilization of mS47. The removal of the 5' precursor together with the dissociation of Ccm1 may be catalyzed by the 5'-3' exoribonuclease Pet127. Involved in the specific removal of group I introns in mitochondrial encoded transcripts.</text>
</comment>
<evidence type="ECO:0000256" key="5">
    <source>
        <dbReference type="PROSITE-ProRule" id="PRU00708"/>
    </source>
</evidence>
<accession>A0AAD5X0L1</accession>
<name>A0AAD5X0L1_9FUNG</name>
<dbReference type="NCBIfam" id="TIGR00756">
    <property type="entry name" value="PPR"/>
    <property type="match status" value="4"/>
</dbReference>
<evidence type="ECO:0000256" key="3">
    <source>
        <dbReference type="ARBA" id="ARBA00044493"/>
    </source>
</evidence>
<evidence type="ECO:0000313" key="7">
    <source>
        <dbReference type="EMBL" id="KAJ3037573.1"/>
    </source>
</evidence>
<dbReference type="Proteomes" id="UP001212841">
    <property type="component" value="Unassembled WGS sequence"/>
</dbReference>
<feature type="repeat" description="PPR" evidence="5">
    <location>
        <begin position="543"/>
        <end position="577"/>
    </location>
</feature>
<dbReference type="EMBL" id="JADGJD010001817">
    <property type="protein sequence ID" value="KAJ3037573.1"/>
    <property type="molecule type" value="Genomic_DNA"/>
</dbReference>
<evidence type="ECO:0000313" key="8">
    <source>
        <dbReference type="Proteomes" id="UP001212841"/>
    </source>
</evidence>
<feature type="repeat" description="PPR" evidence="5">
    <location>
        <begin position="578"/>
        <end position="612"/>
    </location>
</feature>
<feature type="repeat" description="PPR" evidence="5">
    <location>
        <begin position="613"/>
        <end position="647"/>
    </location>
</feature>
<evidence type="ECO:0000256" key="6">
    <source>
        <dbReference type="SAM" id="MobiDB-lite"/>
    </source>
</evidence>
<evidence type="ECO:0000256" key="4">
    <source>
        <dbReference type="ARBA" id="ARBA00044511"/>
    </source>
</evidence>
<keyword evidence="8" id="KW-1185">Reference proteome</keyword>
<dbReference type="Pfam" id="PF01535">
    <property type="entry name" value="PPR"/>
    <property type="match status" value="1"/>
</dbReference>
<organism evidence="7 8">
    <name type="scientific">Rhizophlyctis rosea</name>
    <dbReference type="NCBI Taxonomy" id="64517"/>
    <lineage>
        <taxon>Eukaryota</taxon>
        <taxon>Fungi</taxon>
        <taxon>Fungi incertae sedis</taxon>
        <taxon>Chytridiomycota</taxon>
        <taxon>Chytridiomycota incertae sedis</taxon>
        <taxon>Chytridiomycetes</taxon>
        <taxon>Rhizophlyctidales</taxon>
        <taxon>Rhizophlyctidaceae</taxon>
        <taxon>Rhizophlyctis</taxon>
    </lineage>
</organism>
<dbReference type="PANTHER" id="PTHR47447">
    <property type="entry name" value="OS03G0856100 PROTEIN"/>
    <property type="match status" value="1"/>
</dbReference>
<feature type="region of interest" description="Disordered" evidence="6">
    <location>
        <begin position="35"/>
        <end position="68"/>
    </location>
</feature>
<evidence type="ECO:0008006" key="9">
    <source>
        <dbReference type="Google" id="ProtNLM"/>
    </source>
</evidence>
<comment type="caution">
    <text evidence="7">The sequence shown here is derived from an EMBL/GenBank/DDBJ whole genome shotgun (WGS) entry which is preliminary data.</text>
</comment>
<feature type="non-terminal residue" evidence="7">
    <location>
        <position position="931"/>
    </location>
</feature>
<comment type="subunit">
    <text evidence="4">Binds to mitochondrial small subunit 15S rRNA.</text>
</comment>
<dbReference type="Pfam" id="PF13812">
    <property type="entry name" value="PPR_3"/>
    <property type="match status" value="1"/>
</dbReference>
<evidence type="ECO:0000256" key="2">
    <source>
        <dbReference type="ARBA" id="ARBA00022737"/>
    </source>
</evidence>
<protein>
    <recommendedName>
        <fullName evidence="9">Pentatricopeptide repeat-containing protein</fullName>
    </recommendedName>
</protein>
<feature type="repeat" description="PPR" evidence="5">
    <location>
        <begin position="648"/>
        <end position="678"/>
    </location>
</feature>
<proteinExistence type="inferred from homology"/>
<dbReference type="InterPro" id="IPR002885">
    <property type="entry name" value="PPR_rpt"/>
</dbReference>
<sequence length="931" mass="105829">MSSSTSLSRLRRRSFSICWSCQIFQPDSIRSSQSVRSASSTASRPSNNDAARFRLSRPNPNAKALRKRAPISPGTELIRSQAPVNFLKIALADNLRRKLDAEYLHQPLNVEKIITLLRDLGDASPDQLAAYLWDVWKITLKALAKSDLPNREDLLQILIDCLRQSNISIEGQILNDIIKCLKPSRLQTAQHAKMLADEFSFILPHRAHIFLRAILLAELVKGGRAGEWKAYLDWLRDEYASAWDDERWTVFADMLARRFPLSTHRAAAWQWRQGHLSEEDKFLMERSARKFSIAMKHFLDLALSDGTIPHSLFTRTIIPRCWEITNYEKALAVLVEGRRLNVKLNSSVYNALISHLAILGDVDAVEKLFEDMHKVGVPMDATTLVRVIGGLVKDQKIDKAWDLYTKHPEFREEILTFGRGTSALKEGFVGDEKPFGWTLADALLSLPTPDLQKATQILVDCRKNGVMPVVQSGFLLRRLIEFGQNGEAFRLLRDEFGYCVGEGSMKLIAEWTEEAVDALCKIGRRTEAKLFLERLQRDGIGLRHTTFNIMMSAAVRNQDIQDVWRWRDEMRKRGFKPSVQTYTIILNAYMKSGNLDSAAEVLNEMRKEGIQPTVVTYNVFLQGLVNAGQFEEAELLAKDMDRNGVEWNEYTWPTVMHGYIRFGRWEDARRVMEMIQGMAGEQGFSTVAVVGYKIKECLRDGKVREAEEELWKWYDEVKTAKAYSLDNERSLLNMVVDGYLQVGEYESAKRVVERVNREGKVSDFRTNNVFLLFYAGRGMFGEFDKFLEELEAKGEGCSPEYVYTAALKAAKKIKDRDLVRKYHNALEATGIVLDSGSFAADISALTSVRDFDTAARMVKQAEGVVKPDIMLHNTIVDFWAKQGKAREMERAYMQMLRPTDPFATPVTPDLFTASVLINGYGIAGEWSKALG</sequence>
<comment type="similarity">
    <text evidence="1">Belongs to the CCM1 family.</text>
</comment>
<reference evidence="7" key="1">
    <citation type="submission" date="2020-05" db="EMBL/GenBank/DDBJ databases">
        <title>Phylogenomic resolution of chytrid fungi.</title>
        <authorList>
            <person name="Stajich J.E."/>
            <person name="Amses K."/>
            <person name="Simmons R."/>
            <person name="Seto K."/>
            <person name="Myers J."/>
            <person name="Bonds A."/>
            <person name="Quandt C.A."/>
            <person name="Barry K."/>
            <person name="Liu P."/>
            <person name="Grigoriev I."/>
            <person name="Longcore J.E."/>
            <person name="James T.Y."/>
        </authorList>
    </citation>
    <scope>NUCLEOTIDE SEQUENCE</scope>
    <source>
        <strain evidence="7">JEL0318</strain>
    </source>
</reference>
<dbReference type="AlphaFoldDB" id="A0AAD5X0L1"/>